<dbReference type="Gramene" id="OE9A056812T1">
    <property type="protein sequence ID" value="OE9A056812C1"/>
    <property type="gene ID" value="OE9A056812"/>
</dbReference>
<dbReference type="Proteomes" id="UP000594638">
    <property type="component" value="Unassembled WGS sequence"/>
</dbReference>
<organism evidence="1 2">
    <name type="scientific">Olea europaea subsp. europaea</name>
    <dbReference type="NCBI Taxonomy" id="158383"/>
    <lineage>
        <taxon>Eukaryota</taxon>
        <taxon>Viridiplantae</taxon>
        <taxon>Streptophyta</taxon>
        <taxon>Embryophyta</taxon>
        <taxon>Tracheophyta</taxon>
        <taxon>Spermatophyta</taxon>
        <taxon>Magnoliopsida</taxon>
        <taxon>eudicotyledons</taxon>
        <taxon>Gunneridae</taxon>
        <taxon>Pentapetalae</taxon>
        <taxon>asterids</taxon>
        <taxon>lamiids</taxon>
        <taxon>Lamiales</taxon>
        <taxon>Oleaceae</taxon>
        <taxon>Oleeae</taxon>
        <taxon>Olea</taxon>
    </lineage>
</organism>
<evidence type="ECO:0000313" key="2">
    <source>
        <dbReference type="Proteomes" id="UP000594638"/>
    </source>
</evidence>
<keyword evidence="2" id="KW-1185">Reference proteome</keyword>
<evidence type="ECO:0000313" key="1">
    <source>
        <dbReference type="EMBL" id="CAA3024625.1"/>
    </source>
</evidence>
<comment type="caution">
    <text evidence="1">The sequence shown here is derived from an EMBL/GenBank/DDBJ whole genome shotgun (WGS) entry which is preliminary data.</text>
</comment>
<reference evidence="1 2" key="1">
    <citation type="submission" date="2019-12" db="EMBL/GenBank/DDBJ databases">
        <authorList>
            <person name="Alioto T."/>
            <person name="Alioto T."/>
            <person name="Gomez Garrido J."/>
        </authorList>
    </citation>
    <scope>NUCLEOTIDE SEQUENCE [LARGE SCALE GENOMIC DNA]</scope>
</reference>
<proteinExistence type="predicted"/>
<dbReference type="AlphaFoldDB" id="A0A8S0V4C0"/>
<protein>
    <submittedName>
        <fullName evidence="1">Uncharacterized protein</fullName>
    </submittedName>
</protein>
<dbReference type="EMBL" id="CACTIH010009113">
    <property type="protein sequence ID" value="CAA3024625.1"/>
    <property type="molecule type" value="Genomic_DNA"/>
</dbReference>
<name>A0A8S0V4C0_OLEEU</name>
<sequence>MDTQFVKNKPYFEKTYLQGAERENNEAQLWETATATPLLNTFLPIISFDPTISNNKNVGTQNSEKLGIPNLSTASIDYSQAGGEIMRQDHINHGPEILVYTRKGIHWRNKDLLTTLALDQSIYSRLLKSFYFRFFVKSFW</sequence>
<accession>A0A8S0V4C0</accession>
<gene>
    <name evidence="1" type="ORF">OLEA9_A056812</name>
</gene>